<dbReference type="Proteomes" id="UP000633509">
    <property type="component" value="Unassembled WGS sequence"/>
</dbReference>
<keyword evidence="4" id="KW-1185">Reference proteome</keyword>
<dbReference type="NCBIfam" id="TIGR04222">
    <property type="entry name" value="near_uncomplex"/>
    <property type="match status" value="1"/>
</dbReference>
<evidence type="ECO:0000256" key="2">
    <source>
        <dbReference type="SAM" id="Phobius"/>
    </source>
</evidence>
<evidence type="ECO:0000256" key="1">
    <source>
        <dbReference type="SAM" id="MobiDB-lite"/>
    </source>
</evidence>
<keyword evidence="2" id="KW-1133">Transmembrane helix</keyword>
<dbReference type="RefSeq" id="WP_192784385.1">
    <property type="nucleotide sequence ID" value="NZ_JADBEK010000001.1"/>
</dbReference>
<accession>A0ABR9LRH9</accession>
<feature type="region of interest" description="Disordered" evidence="1">
    <location>
        <begin position="311"/>
        <end position="342"/>
    </location>
</feature>
<feature type="transmembrane region" description="Helical" evidence="2">
    <location>
        <begin position="6"/>
        <end position="27"/>
    </location>
</feature>
<evidence type="ECO:0000313" key="4">
    <source>
        <dbReference type="Proteomes" id="UP000633509"/>
    </source>
</evidence>
<name>A0ABR9LRH9_9ACTN</name>
<evidence type="ECO:0000313" key="3">
    <source>
        <dbReference type="EMBL" id="MBE1583267.1"/>
    </source>
</evidence>
<proteinExistence type="predicted"/>
<dbReference type="InterPro" id="IPR026467">
    <property type="entry name" value="Ser/Gly_Cys_C_dom"/>
</dbReference>
<organism evidence="3 4">
    <name type="scientific">Nonomuraea angiospora</name>
    <dbReference type="NCBI Taxonomy" id="46172"/>
    <lineage>
        <taxon>Bacteria</taxon>
        <taxon>Bacillati</taxon>
        <taxon>Actinomycetota</taxon>
        <taxon>Actinomycetes</taxon>
        <taxon>Streptosporangiales</taxon>
        <taxon>Streptosporangiaceae</taxon>
        <taxon>Nonomuraea</taxon>
    </lineage>
</organism>
<dbReference type="EMBL" id="JADBEK010000001">
    <property type="protein sequence ID" value="MBE1583267.1"/>
    <property type="molecule type" value="Genomic_DNA"/>
</dbReference>
<sequence>MNGVLHAAAIVLLALVVLTAIRTQFALSRARSVAARGGEGLSVYEAAFLAGGPRRVINTALVSLVAQGGVRVSSEGLVTPVKGFRVTKSVPVERALYRHVRSGGGPHTTAELRHQTVRDHAMRRLATPLWRQGFLMSPAVRTRSRRRTSWLAVFAGLAAVVAVVSLLLRAPLGTIVIAGTAAAVGVLCFFLLRRSMANPVTRAGRAALRQAEGGDLADGFWKVSDDVGVVALRGLTELPDRRLADSLARDTRTRSNGGLRAACCAPGHCGSYGSPAYSYGSYGSCGDASGGGGFFDFGGLFDGGGGSHGHDGGGGGWGGSDGGGGGSDSGGGGGGCGGGGSP</sequence>
<reference evidence="3 4" key="1">
    <citation type="submission" date="2020-10" db="EMBL/GenBank/DDBJ databases">
        <title>Sequencing the genomes of 1000 actinobacteria strains.</title>
        <authorList>
            <person name="Klenk H.-P."/>
        </authorList>
    </citation>
    <scope>NUCLEOTIDE SEQUENCE [LARGE SCALE GENOMIC DNA]</scope>
    <source>
        <strain evidence="3 4">DSM 43173</strain>
    </source>
</reference>
<protein>
    <submittedName>
        <fullName evidence="3">Uncharacterized protein (TIGR04222 family)</fullName>
    </submittedName>
</protein>
<keyword evidence="2" id="KW-0472">Membrane</keyword>
<comment type="caution">
    <text evidence="3">The sequence shown here is derived from an EMBL/GenBank/DDBJ whole genome shotgun (WGS) entry which is preliminary data.</text>
</comment>
<gene>
    <name evidence="3" type="ORF">H4W80_001525</name>
</gene>
<feature type="transmembrane region" description="Helical" evidence="2">
    <location>
        <begin position="150"/>
        <end position="168"/>
    </location>
</feature>
<keyword evidence="2" id="KW-0812">Transmembrane</keyword>
<feature type="transmembrane region" description="Helical" evidence="2">
    <location>
        <begin position="174"/>
        <end position="192"/>
    </location>
</feature>